<dbReference type="Pfam" id="PF00009">
    <property type="entry name" value="GTP_EFTU"/>
    <property type="match status" value="1"/>
</dbReference>
<comment type="similarity">
    <text evidence="1">Belongs to the TRAFAC class translation factor GTPase superfamily. Classic translation factor GTPase family. EF-Tu/EF-1A subfamily.</text>
</comment>
<organism evidence="5 6">
    <name type="scientific">Clydaea vesicula</name>
    <dbReference type="NCBI Taxonomy" id="447962"/>
    <lineage>
        <taxon>Eukaryota</taxon>
        <taxon>Fungi</taxon>
        <taxon>Fungi incertae sedis</taxon>
        <taxon>Chytridiomycota</taxon>
        <taxon>Chytridiomycota incertae sedis</taxon>
        <taxon>Chytridiomycetes</taxon>
        <taxon>Lobulomycetales</taxon>
        <taxon>Lobulomycetaceae</taxon>
        <taxon>Clydaea</taxon>
    </lineage>
</organism>
<dbReference type="Proteomes" id="UP001211065">
    <property type="component" value="Unassembled WGS sequence"/>
</dbReference>
<dbReference type="GO" id="GO:0003746">
    <property type="term" value="F:translation elongation factor activity"/>
    <property type="evidence" value="ECO:0007669"/>
    <property type="project" value="TreeGrafter"/>
</dbReference>
<keyword evidence="2" id="KW-0547">Nucleotide-binding</keyword>
<dbReference type="InterPro" id="IPR009000">
    <property type="entry name" value="Transl_B-barrel_sf"/>
</dbReference>
<dbReference type="CDD" id="cd03708">
    <property type="entry name" value="GTPBP_III"/>
    <property type="match status" value="1"/>
</dbReference>
<keyword evidence="6" id="KW-1185">Reference proteome</keyword>
<dbReference type="FunFam" id="2.40.30.10:FF:000084">
    <property type="entry name" value="GTP-binding elongation factor Tu family"/>
    <property type="match status" value="1"/>
</dbReference>
<evidence type="ECO:0000259" key="4">
    <source>
        <dbReference type="PROSITE" id="PS51722"/>
    </source>
</evidence>
<evidence type="ECO:0000313" key="5">
    <source>
        <dbReference type="EMBL" id="KAJ3222548.1"/>
    </source>
</evidence>
<protein>
    <submittedName>
        <fullName evidence="5">Short integuments 2, mitochondrial</fullName>
    </submittedName>
</protein>
<dbReference type="PANTHER" id="PTHR43721:SF9">
    <property type="entry name" value="GTP-BINDING PROTEIN 1"/>
    <property type="match status" value="1"/>
</dbReference>
<dbReference type="GO" id="GO:0005525">
    <property type="term" value="F:GTP binding"/>
    <property type="evidence" value="ECO:0007669"/>
    <property type="project" value="UniProtKB-KW"/>
</dbReference>
<evidence type="ECO:0000256" key="3">
    <source>
        <dbReference type="ARBA" id="ARBA00023134"/>
    </source>
</evidence>
<evidence type="ECO:0000256" key="1">
    <source>
        <dbReference type="ARBA" id="ARBA00007249"/>
    </source>
</evidence>
<sequence length="597" mass="66568">MHNANSLAQQLASASLAEVEDEKLSDGRIIQQQKLKPNLDTIKKLLLDGNGEILLDVGVDDDGNSLNLSDEDFEHYMNELTNIAHELESEATLLKKRSNIKFRNQGNNSTKENELKTTDRDCYNYGHVLIRKRCGKIEDLLEIRVAVVGNVDAGKSTMLGVLTKDLLDDGRGKARVNLFKHKHEMETGRTSSVGSEIMGFNAKGCIITPTYLVKTKVTWEDVCSNSSKVLSFIDLAGHEKYLRTTCFGMTGHSPDFVMLMIGANAGIIGMTKEHLGLALALNVPVFIVITKIDMCPKNILEATITQLTKVLRSSGCRKIPIFVNNDEDVLVATSSFVSERICPIFQISNLTGENLPLLKLFLNLLPSNYNLKYATNKPVEYQITDTFSVPGDSFLLGPDTQGQFIPTIVKSIQRKRINVPCASAGQTATFALKKTKRSAIRKGMVLVSKSIQPTASYEFDAEILILYHSSTINKRYQTMLHCGTIRQAARIVSMDRDLLRTGDRAIVRFRFLQYPEYLKPGTRLLFREGRTKGIGKVVKGYTLKEEISGNHQNNLIQKTLHANDGNNDGNTAEFDKANLQINDIFTDVNSKKTRKKK</sequence>
<dbReference type="CDD" id="cd04165">
    <property type="entry name" value="GTPBP1_like"/>
    <property type="match status" value="1"/>
</dbReference>
<dbReference type="PROSITE" id="PS51722">
    <property type="entry name" value="G_TR_2"/>
    <property type="match status" value="1"/>
</dbReference>
<accession>A0AAD5U376</accession>
<dbReference type="InterPro" id="IPR050055">
    <property type="entry name" value="EF-Tu_GTPase"/>
</dbReference>
<comment type="caution">
    <text evidence="5">The sequence shown here is derived from an EMBL/GenBank/DDBJ whole genome shotgun (WGS) entry which is preliminary data.</text>
</comment>
<reference evidence="5" key="1">
    <citation type="submission" date="2020-05" db="EMBL/GenBank/DDBJ databases">
        <title>Phylogenomic resolution of chytrid fungi.</title>
        <authorList>
            <person name="Stajich J.E."/>
            <person name="Amses K."/>
            <person name="Simmons R."/>
            <person name="Seto K."/>
            <person name="Myers J."/>
            <person name="Bonds A."/>
            <person name="Quandt C.A."/>
            <person name="Barry K."/>
            <person name="Liu P."/>
            <person name="Grigoriev I."/>
            <person name="Longcore J.E."/>
            <person name="James T.Y."/>
        </authorList>
    </citation>
    <scope>NUCLEOTIDE SEQUENCE</scope>
    <source>
        <strain evidence="5">JEL0476</strain>
    </source>
</reference>
<dbReference type="InterPro" id="IPR035531">
    <property type="entry name" value="GTPBP1-like"/>
</dbReference>
<evidence type="ECO:0000256" key="2">
    <source>
        <dbReference type="ARBA" id="ARBA00022741"/>
    </source>
</evidence>
<dbReference type="SUPFAM" id="SSF50465">
    <property type="entry name" value="EF-Tu/eEF-1alpha/eIF2-gamma C-terminal domain"/>
    <property type="match status" value="1"/>
</dbReference>
<dbReference type="Gene3D" id="2.40.30.10">
    <property type="entry name" value="Translation factors"/>
    <property type="match status" value="2"/>
</dbReference>
<dbReference type="InterPro" id="IPR000795">
    <property type="entry name" value="T_Tr_GTP-bd_dom"/>
</dbReference>
<dbReference type="CDD" id="cd03694">
    <property type="entry name" value="GTPBP_II"/>
    <property type="match status" value="1"/>
</dbReference>
<proteinExistence type="inferred from homology"/>
<dbReference type="GO" id="GO:0003924">
    <property type="term" value="F:GTPase activity"/>
    <property type="evidence" value="ECO:0007669"/>
    <property type="project" value="InterPro"/>
</dbReference>
<dbReference type="PANTHER" id="PTHR43721">
    <property type="entry name" value="ELONGATION FACTOR TU-RELATED"/>
    <property type="match status" value="1"/>
</dbReference>
<dbReference type="EMBL" id="JADGJW010000170">
    <property type="protein sequence ID" value="KAJ3222548.1"/>
    <property type="molecule type" value="Genomic_DNA"/>
</dbReference>
<keyword evidence="3" id="KW-0342">GTP-binding</keyword>
<feature type="domain" description="Tr-type G" evidence="4">
    <location>
        <begin position="140"/>
        <end position="372"/>
    </location>
</feature>
<dbReference type="AlphaFoldDB" id="A0AAD5U376"/>
<dbReference type="FunFam" id="3.40.50.300:FF:000091">
    <property type="entry name" value="Probable GTP-binding protein 1"/>
    <property type="match status" value="1"/>
</dbReference>
<dbReference type="InterPro" id="IPR027417">
    <property type="entry name" value="P-loop_NTPase"/>
</dbReference>
<dbReference type="InterPro" id="IPR009001">
    <property type="entry name" value="Transl_elong_EF1A/Init_IF2_C"/>
</dbReference>
<dbReference type="SUPFAM" id="SSF52540">
    <property type="entry name" value="P-loop containing nucleoside triphosphate hydrolases"/>
    <property type="match status" value="1"/>
</dbReference>
<evidence type="ECO:0000313" key="6">
    <source>
        <dbReference type="Proteomes" id="UP001211065"/>
    </source>
</evidence>
<dbReference type="Gene3D" id="3.40.50.300">
    <property type="entry name" value="P-loop containing nucleotide triphosphate hydrolases"/>
    <property type="match status" value="1"/>
</dbReference>
<name>A0AAD5U376_9FUNG</name>
<gene>
    <name evidence="5" type="primary">DGP-1</name>
    <name evidence="5" type="ORF">HK099_002180</name>
</gene>
<dbReference type="SUPFAM" id="SSF50447">
    <property type="entry name" value="Translation proteins"/>
    <property type="match status" value="1"/>
</dbReference>